<evidence type="ECO:0000313" key="1">
    <source>
        <dbReference type="EMBL" id="AOO14322.1"/>
    </source>
</evidence>
<dbReference type="InterPro" id="IPR021503">
    <property type="entry name" value="DUF3110"/>
</dbReference>
<gene>
    <name evidence="1" type="ORF">Sn110110_128</name>
</gene>
<accession>A0A1D7SLA8</accession>
<organism evidence="1 2">
    <name type="scientific">Cyanophage S-RIM14</name>
    <dbReference type="NCBI Taxonomy" id="1278423"/>
    <lineage>
        <taxon>Viruses</taxon>
        <taxon>Duplodnaviria</taxon>
        <taxon>Heunggongvirae</taxon>
        <taxon>Uroviricota</taxon>
        <taxon>Caudoviricetes</taxon>
        <taxon>Pantevenvirales</taxon>
        <taxon>Kyanoviridae</taxon>
        <taxon>Ahtivirus</taxon>
        <taxon>Ahtivirus sagseatwo</taxon>
    </lineage>
</organism>
<reference evidence="1 2" key="1">
    <citation type="journal article" date="2016" name="Environ. Microbiol.">
        <title>Genomic diversification of marine cyanophages into stable ecotypes.</title>
        <authorList>
            <person name="Marston M.F."/>
            <person name="Martiny J.B."/>
        </authorList>
    </citation>
    <scope>NUCLEOTIDE SEQUENCE [LARGE SCALE GENOMIC DNA]</scope>
    <source>
        <strain evidence="1">Sn_11_0110</strain>
    </source>
</reference>
<dbReference type="Proteomes" id="UP000223711">
    <property type="component" value="Segment"/>
</dbReference>
<sequence>MWILIAPESGGVYAAKDLTNTKVVQIFEEEDDAVRYHGLLQAEDFKDILTVEEVDLITVVANCRKYGYSYTIINKDELVIPPL</sequence>
<dbReference type="EMBL" id="KX349303">
    <property type="protein sequence ID" value="AOO14322.1"/>
    <property type="molecule type" value="Genomic_DNA"/>
</dbReference>
<proteinExistence type="predicted"/>
<name>A0A1D7SLA8_9CAUD</name>
<protein>
    <submittedName>
        <fullName evidence="1">Uncharacterized protein</fullName>
    </submittedName>
</protein>
<dbReference type="Pfam" id="PF11360">
    <property type="entry name" value="DUF3110"/>
    <property type="match status" value="1"/>
</dbReference>
<evidence type="ECO:0000313" key="2">
    <source>
        <dbReference type="Proteomes" id="UP000223711"/>
    </source>
</evidence>